<dbReference type="PANTHER" id="PTHR43133:SF60">
    <property type="entry name" value="RNA POLYMERASE SIGMA FACTOR SIGV"/>
    <property type="match status" value="1"/>
</dbReference>
<dbReference type="PATRIC" id="fig|1307.473.peg.2016"/>
<dbReference type="Gene3D" id="1.10.1740.10">
    <property type="match status" value="1"/>
</dbReference>
<accession>A0A0M9FJR0</accession>
<keyword evidence="3" id="KW-0731">Sigma factor</keyword>
<dbReference type="InterPro" id="IPR039425">
    <property type="entry name" value="RNA_pol_sigma-70-like"/>
</dbReference>
<proteinExistence type="inferred from homology"/>
<dbReference type="EMBL" id="CP065430">
    <property type="protein sequence ID" value="QPO27200.1"/>
    <property type="molecule type" value="Genomic_DNA"/>
</dbReference>
<evidence type="ECO:0000313" key="9">
    <source>
        <dbReference type="Proteomes" id="UP000073434"/>
    </source>
</evidence>
<protein>
    <submittedName>
        <fullName evidence="7">DNA-directed RNA polymerase specialized sigma subunit</fullName>
    </submittedName>
    <submittedName>
        <fullName evidence="8">Sigma-70 family RNA polymerase sigma factor</fullName>
    </submittedName>
</protein>
<evidence type="ECO:0000313" key="8">
    <source>
        <dbReference type="EMBL" id="QPO27200.1"/>
    </source>
</evidence>
<feature type="domain" description="RNA polymerase sigma-70 region 2" evidence="5">
    <location>
        <begin position="23"/>
        <end position="76"/>
    </location>
</feature>
<dbReference type="Proteomes" id="UP000594569">
    <property type="component" value="Chromosome"/>
</dbReference>
<evidence type="ECO:0000256" key="1">
    <source>
        <dbReference type="ARBA" id="ARBA00010641"/>
    </source>
</evidence>
<dbReference type="GO" id="GO:0000428">
    <property type="term" value="C:DNA-directed RNA polymerase complex"/>
    <property type="evidence" value="ECO:0007669"/>
    <property type="project" value="UniProtKB-KW"/>
</dbReference>
<evidence type="ECO:0000256" key="3">
    <source>
        <dbReference type="ARBA" id="ARBA00023082"/>
    </source>
</evidence>
<dbReference type="InterPro" id="IPR013249">
    <property type="entry name" value="RNA_pol_sigma70_r4_t2"/>
</dbReference>
<dbReference type="CDD" id="cd06171">
    <property type="entry name" value="Sigma70_r4"/>
    <property type="match status" value="1"/>
</dbReference>
<dbReference type="GO" id="GO:0006352">
    <property type="term" value="P:DNA-templated transcription initiation"/>
    <property type="evidence" value="ECO:0007669"/>
    <property type="project" value="InterPro"/>
</dbReference>
<reference evidence="7 9" key="1">
    <citation type="submission" date="2016-02" db="EMBL/GenBank/DDBJ databases">
        <authorList>
            <consortium name="Pathogen Informatics"/>
        </authorList>
    </citation>
    <scope>NUCLEOTIDE SEQUENCE [LARGE SCALE GENOMIC DNA]</scope>
    <source>
        <strain evidence="7 9">LSS23</strain>
    </source>
</reference>
<evidence type="ECO:0000313" key="10">
    <source>
        <dbReference type="Proteomes" id="UP000594569"/>
    </source>
</evidence>
<dbReference type="InterPro" id="IPR013324">
    <property type="entry name" value="RNA_pol_sigma_r3/r4-like"/>
</dbReference>
<dbReference type="Pfam" id="PF04542">
    <property type="entry name" value="Sigma70_r2"/>
    <property type="match status" value="1"/>
</dbReference>
<dbReference type="RefSeq" id="WP_024375892.1">
    <property type="nucleotide sequence ID" value="NZ_CEDT01000006.1"/>
</dbReference>
<evidence type="ECO:0000259" key="6">
    <source>
        <dbReference type="Pfam" id="PF08281"/>
    </source>
</evidence>
<dbReference type="SUPFAM" id="SSF88659">
    <property type="entry name" value="Sigma3 and sigma4 domains of RNA polymerase sigma factors"/>
    <property type="match status" value="1"/>
</dbReference>
<dbReference type="GO" id="GO:0016987">
    <property type="term" value="F:sigma factor activity"/>
    <property type="evidence" value="ECO:0007669"/>
    <property type="project" value="UniProtKB-KW"/>
</dbReference>
<keyword evidence="4" id="KW-0804">Transcription</keyword>
<dbReference type="InterPro" id="IPR014284">
    <property type="entry name" value="RNA_pol_sigma-70_dom"/>
</dbReference>
<dbReference type="SUPFAM" id="SSF88946">
    <property type="entry name" value="Sigma2 domain of RNA polymerase sigma factors"/>
    <property type="match status" value="1"/>
</dbReference>
<organism evidence="8 10">
    <name type="scientific">Streptococcus suis</name>
    <dbReference type="NCBI Taxonomy" id="1307"/>
    <lineage>
        <taxon>Bacteria</taxon>
        <taxon>Bacillati</taxon>
        <taxon>Bacillota</taxon>
        <taxon>Bacilli</taxon>
        <taxon>Lactobacillales</taxon>
        <taxon>Streptococcaceae</taxon>
        <taxon>Streptococcus</taxon>
    </lineage>
</organism>
<dbReference type="InterPro" id="IPR036388">
    <property type="entry name" value="WH-like_DNA-bd_sf"/>
</dbReference>
<dbReference type="Proteomes" id="UP000073434">
    <property type="component" value="Unassembled WGS sequence"/>
</dbReference>
<dbReference type="Gene3D" id="1.10.10.10">
    <property type="entry name" value="Winged helix-like DNA-binding domain superfamily/Winged helix DNA-binding domain"/>
    <property type="match status" value="1"/>
</dbReference>
<evidence type="ECO:0000256" key="4">
    <source>
        <dbReference type="ARBA" id="ARBA00023163"/>
    </source>
</evidence>
<evidence type="ECO:0000259" key="5">
    <source>
        <dbReference type="Pfam" id="PF04542"/>
    </source>
</evidence>
<dbReference type="EMBL" id="FIFW01000007">
    <property type="protein sequence ID" value="CYU48955.1"/>
    <property type="molecule type" value="Genomic_DNA"/>
</dbReference>
<dbReference type="InterPro" id="IPR007627">
    <property type="entry name" value="RNA_pol_sigma70_r2"/>
</dbReference>
<feature type="domain" description="RNA polymerase sigma factor 70 region 4 type 2" evidence="6">
    <location>
        <begin position="101"/>
        <end position="153"/>
    </location>
</feature>
<sequence length="167" mass="19832">MSIKLDEYEKEVIGIAEEISYYLQKSGATFADSQDIAQDVLVKILEAELVLPFDKLRAWLYRSAVRAYIDKYRRDKHYHEILQREFFTSEQVLVYDQDGYEELYQAVADLPAKYQHVIDLYYFQDMSVKEIAHILGYSQSLVKINLYRGRKLLAKNLKEKGYEYENF</sequence>
<dbReference type="AlphaFoldDB" id="A0A0M9FJR0"/>
<comment type="similarity">
    <text evidence="1">Belongs to the sigma-70 factor family. ECF subfamily.</text>
</comment>
<dbReference type="GO" id="GO:0003677">
    <property type="term" value="F:DNA binding"/>
    <property type="evidence" value="ECO:0007669"/>
    <property type="project" value="InterPro"/>
</dbReference>
<keyword evidence="7" id="KW-0240">DNA-directed RNA polymerase</keyword>
<dbReference type="NCBIfam" id="TIGR02937">
    <property type="entry name" value="sigma70-ECF"/>
    <property type="match status" value="1"/>
</dbReference>
<gene>
    <name evidence="7" type="primary">sigV</name>
    <name evidence="7" type="ORF">ERS132385_00988</name>
    <name evidence="8" type="ORF">I5V48_03380</name>
</gene>
<dbReference type="PANTHER" id="PTHR43133">
    <property type="entry name" value="RNA POLYMERASE ECF-TYPE SIGMA FACTO"/>
    <property type="match status" value="1"/>
</dbReference>
<evidence type="ECO:0000256" key="2">
    <source>
        <dbReference type="ARBA" id="ARBA00023015"/>
    </source>
</evidence>
<dbReference type="InterPro" id="IPR013325">
    <property type="entry name" value="RNA_pol_sigma_r2"/>
</dbReference>
<reference evidence="8 10" key="2">
    <citation type="submission" date="2020-12" db="EMBL/GenBank/DDBJ databases">
        <title>Nonconservative transfer and diversity of a new family of integrative and conjugative elements associated with antibiotic resistance in zoonotic pathogen Streptococcus suis.</title>
        <authorList>
            <person name="Huang J."/>
        </authorList>
    </citation>
    <scope>NUCLEOTIDE SEQUENCE [LARGE SCALE GENOMIC DNA]</scope>
    <source>
        <strain evidence="8 10">YZDH1</strain>
    </source>
</reference>
<name>A0A0M9FJR0_STRSU</name>
<evidence type="ECO:0000313" key="7">
    <source>
        <dbReference type="EMBL" id="CYU48955.1"/>
    </source>
</evidence>
<keyword evidence="2" id="KW-0805">Transcription regulation</keyword>
<dbReference type="Pfam" id="PF08281">
    <property type="entry name" value="Sigma70_r4_2"/>
    <property type="match status" value="1"/>
</dbReference>